<dbReference type="EMBL" id="DVJP01000047">
    <property type="protein sequence ID" value="HIS76577.1"/>
    <property type="molecule type" value="Genomic_DNA"/>
</dbReference>
<comment type="caution">
    <text evidence="2">The sequence shown here is derived from an EMBL/GenBank/DDBJ whole genome shotgun (WGS) entry which is preliminary data.</text>
</comment>
<protein>
    <submittedName>
        <fullName evidence="2">Uncharacterized protein</fullName>
    </submittedName>
</protein>
<keyword evidence="1" id="KW-0472">Membrane</keyword>
<keyword evidence="1" id="KW-0812">Transmembrane</keyword>
<evidence type="ECO:0000256" key="1">
    <source>
        <dbReference type="SAM" id="Phobius"/>
    </source>
</evidence>
<dbReference type="Proteomes" id="UP000824002">
    <property type="component" value="Unassembled WGS sequence"/>
</dbReference>
<reference evidence="2" key="1">
    <citation type="submission" date="2020-10" db="EMBL/GenBank/DDBJ databases">
        <authorList>
            <person name="Gilroy R."/>
        </authorList>
    </citation>
    <scope>NUCLEOTIDE SEQUENCE</scope>
    <source>
        <strain evidence="2">CHK199-13235</strain>
    </source>
</reference>
<organism evidence="2 3">
    <name type="scientific">Candidatus Merdivicinus excrementipullorum</name>
    <dbReference type="NCBI Taxonomy" id="2840867"/>
    <lineage>
        <taxon>Bacteria</taxon>
        <taxon>Bacillati</taxon>
        <taxon>Bacillota</taxon>
        <taxon>Clostridia</taxon>
        <taxon>Eubacteriales</taxon>
        <taxon>Oscillospiraceae</taxon>
        <taxon>Oscillospiraceae incertae sedis</taxon>
        <taxon>Candidatus Merdivicinus</taxon>
    </lineage>
</organism>
<proteinExistence type="predicted"/>
<keyword evidence="1" id="KW-1133">Transmembrane helix</keyword>
<evidence type="ECO:0000313" key="2">
    <source>
        <dbReference type="EMBL" id="HIS76577.1"/>
    </source>
</evidence>
<evidence type="ECO:0000313" key="3">
    <source>
        <dbReference type="Proteomes" id="UP000824002"/>
    </source>
</evidence>
<reference evidence="2" key="2">
    <citation type="journal article" date="2021" name="PeerJ">
        <title>Extensive microbial diversity within the chicken gut microbiome revealed by metagenomics and culture.</title>
        <authorList>
            <person name="Gilroy R."/>
            <person name="Ravi A."/>
            <person name="Getino M."/>
            <person name="Pursley I."/>
            <person name="Horton D.L."/>
            <person name="Alikhan N.F."/>
            <person name="Baker D."/>
            <person name="Gharbi K."/>
            <person name="Hall N."/>
            <person name="Watson M."/>
            <person name="Adriaenssens E.M."/>
            <person name="Foster-Nyarko E."/>
            <person name="Jarju S."/>
            <person name="Secka A."/>
            <person name="Antonio M."/>
            <person name="Oren A."/>
            <person name="Chaudhuri R.R."/>
            <person name="La Ragione R."/>
            <person name="Hildebrand F."/>
            <person name="Pallen M.J."/>
        </authorList>
    </citation>
    <scope>NUCLEOTIDE SEQUENCE</scope>
    <source>
        <strain evidence="2">CHK199-13235</strain>
    </source>
</reference>
<name>A0A9D1FMU9_9FIRM</name>
<dbReference type="AlphaFoldDB" id="A0A9D1FMU9"/>
<sequence>MRRTLAIRAGRFPNDNDCCNHCYRFVSIVFIKVEFVKDKIRGYFVQIADNAVKYFAKSPFFPILGMLYFLCAWSFWVIFWKIRQIVAFRKKGFCGMHHRHIIKRILYDTVELP</sequence>
<feature type="transmembrane region" description="Helical" evidence="1">
    <location>
        <begin position="60"/>
        <end position="80"/>
    </location>
</feature>
<gene>
    <name evidence="2" type="ORF">IAB51_07165</name>
</gene>
<accession>A0A9D1FMU9</accession>